<feature type="transmembrane region" description="Helical" evidence="5">
    <location>
        <begin position="246"/>
        <end position="265"/>
    </location>
</feature>
<evidence type="ECO:0000256" key="3">
    <source>
        <dbReference type="ARBA" id="ARBA00023115"/>
    </source>
</evidence>
<keyword evidence="3 4" id="KW-0620">Polyamine biosynthesis</keyword>
<keyword evidence="8" id="KW-1185">Reference proteome</keyword>
<dbReference type="NCBIfam" id="NF037959">
    <property type="entry name" value="MFS_SpdSyn"/>
    <property type="match status" value="2"/>
</dbReference>
<evidence type="ECO:0000259" key="6">
    <source>
        <dbReference type="PROSITE" id="PS51006"/>
    </source>
</evidence>
<keyword evidence="5" id="KW-0472">Membrane</keyword>
<gene>
    <name evidence="7" type="primary">speE_2</name>
    <name evidence="7" type="ORF">LMG32289_02665</name>
</gene>
<feature type="transmembrane region" description="Helical" evidence="5">
    <location>
        <begin position="58"/>
        <end position="78"/>
    </location>
</feature>
<dbReference type="Gene3D" id="3.40.50.150">
    <property type="entry name" value="Vaccinia Virus protein VP39"/>
    <property type="match status" value="1"/>
</dbReference>
<name>A0ABN7YKS2_9BURK</name>
<comment type="caution">
    <text evidence="4">Lacks conserved residue(s) required for the propagation of feature annotation.</text>
</comment>
<feature type="transmembrane region" description="Helical" evidence="5">
    <location>
        <begin position="277"/>
        <end position="299"/>
    </location>
</feature>
<dbReference type="PANTHER" id="PTHR43317:SF1">
    <property type="entry name" value="THERMOSPERMINE SYNTHASE ACAULIS5"/>
    <property type="match status" value="1"/>
</dbReference>
<protein>
    <submittedName>
        <fullName evidence="7">Polyamine aminopropyltransferase</fullName>
        <ecNumber evidence="7">2.5.1.16</ecNumber>
    </submittedName>
</protein>
<evidence type="ECO:0000256" key="2">
    <source>
        <dbReference type="ARBA" id="ARBA00022679"/>
    </source>
</evidence>
<feature type="transmembrane region" description="Helical" evidence="5">
    <location>
        <begin position="90"/>
        <end position="113"/>
    </location>
</feature>
<dbReference type="RefSeq" id="WP_377741585.1">
    <property type="nucleotide sequence ID" value="NZ_CAJZAG010000005.1"/>
</dbReference>
<feature type="domain" description="PABS" evidence="6">
    <location>
        <begin position="470"/>
        <end position="716"/>
    </location>
</feature>
<reference evidence="7 8" key="1">
    <citation type="submission" date="2021-08" db="EMBL/GenBank/DDBJ databases">
        <authorList>
            <person name="Peeters C."/>
        </authorList>
    </citation>
    <scope>NUCLEOTIDE SEQUENCE [LARGE SCALE GENOMIC DNA]</scope>
    <source>
        <strain evidence="7 8">LMG 32289</strain>
    </source>
</reference>
<feature type="transmembrane region" description="Helical" evidence="5">
    <location>
        <begin position="350"/>
        <end position="383"/>
    </location>
</feature>
<evidence type="ECO:0000256" key="5">
    <source>
        <dbReference type="SAM" id="Phobius"/>
    </source>
</evidence>
<evidence type="ECO:0000256" key="4">
    <source>
        <dbReference type="PROSITE-ProRule" id="PRU00354"/>
    </source>
</evidence>
<dbReference type="EMBL" id="CAJZAG010000005">
    <property type="protein sequence ID" value="CAG9172735.1"/>
    <property type="molecule type" value="Genomic_DNA"/>
</dbReference>
<sequence length="857" mass="90319">MTAVHRHHAAATVTVGAATHAGLWQAAALLCLSGVAGLVYQVLWIKQLSLVVGVEMEAVAIGVSAFFAGLALGGWAGGRMADRAAAPWRLYAWLEAAIALLAIGATLTLAHAAAPFAWLDARVGAAAWLLPVLLVGIPAAAMGGTLPVLLRATRPDVNALGAYGGRLYAANTAGAIVGTLLAAFALLPWLGVTGSACAAAVLNVLAATGAYWCARRLPAGRPSSMPTRAGSTVLSSPTAASRQRRLALTLYALAGGVALGYEVVWSQAIVQFLSTRAFAFAVVLATYLAGLAIGSACVARRVERSRDPWAVFAWLIAAAGLVALLEFAWLGEWLPATQAVIQQRVLGATGSLLAATCASFVAAALCVVFVPTVLLGAAFPYVVRLTVDAPRAGEGVGAVIALNTLGGIAGSVLVGFVLLPSLGVIHALGVLAAGSGLIAVVAVTLGNGVTRRARVGVSILAVVAVVVAVSTPTDRLASLLAQVRGGSLVFYEESRGATVGVIEQGKRQPFRRLYIQGVSNSGDTMTSLRYMRLQALLPLIVQSGTPRSALVIGLGTGITAGALLQYPDLEHRVAAELLPAVVRAVPSFRGNYNASHDPRLDIRLRDGRRELLQSAQRYDLITLEPPPPSASGVVNLYSREFYRLAAARLEPGGVVAQWLPLPTQNRDDTRSLVRSFVDVFPHATLWTTELHEMLLIGSMQPMALDAAAIGARFAQPTVSAALREVGVASPAALLATYVTDRTGLDWFAGDAPAVTDDRPRIEYAGWVRRQEFPGTLRELLDLQADPPLNGADDALHQAIQRERRTLHTFYAAGLDAYRGDREQWLRDITAVMREDADNPYYRWFVGGQTGSRTGEKR</sequence>
<proteinExistence type="inferred from homology"/>
<feature type="transmembrane region" description="Helical" evidence="5">
    <location>
        <begin position="311"/>
        <end position="330"/>
    </location>
</feature>
<dbReference type="Pfam" id="PF01564">
    <property type="entry name" value="Spermine_synth"/>
    <property type="match status" value="1"/>
</dbReference>
<evidence type="ECO:0000256" key="1">
    <source>
        <dbReference type="ARBA" id="ARBA00007867"/>
    </source>
</evidence>
<feature type="transmembrane region" description="Helical" evidence="5">
    <location>
        <begin position="125"/>
        <end position="146"/>
    </location>
</feature>
<dbReference type="Proteomes" id="UP000706525">
    <property type="component" value="Unassembled WGS sequence"/>
</dbReference>
<dbReference type="SUPFAM" id="SSF103473">
    <property type="entry name" value="MFS general substrate transporter"/>
    <property type="match status" value="1"/>
</dbReference>
<dbReference type="InterPro" id="IPR029063">
    <property type="entry name" value="SAM-dependent_MTases_sf"/>
</dbReference>
<feature type="transmembrane region" description="Helical" evidence="5">
    <location>
        <begin position="395"/>
        <end position="418"/>
    </location>
</feature>
<dbReference type="InterPro" id="IPR030374">
    <property type="entry name" value="PABS"/>
</dbReference>
<dbReference type="PANTHER" id="PTHR43317">
    <property type="entry name" value="THERMOSPERMINE SYNTHASE ACAULIS5"/>
    <property type="match status" value="1"/>
</dbReference>
<feature type="transmembrane region" description="Helical" evidence="5">
    <location>
        <begin position="193"/>
        <end position="214"/>
    </location>
</feature>
<feature type="transmembrane region" description="Helical" evidence="5">
    <location>
        <begin position="424"/>
        <end position="446"/>
    </location>
</feature>
<keyword evidence="2 4" id="KW-0808">Transferase</keyword>
<dbReference type="PROSITE" id="PS51006">
    <property type="entry name" value="PABS_2"/>
    <property type="match status" value="1"/>
</dbReference>
<feature type="transmembrane region" description="Helical" evidence="5">
    <location>
        <begin position="21"/>
        <end position="43"/>
    </location>
</feature>
<comment type="similarity">
    <text evidence="1">Belongs to the spermidine/spermine synthase family.</text>
</comment>
<comment type="caution">
    <text evidence="7">The sequence shown here is derived from an EMBL/GenBank/DDBJ whole genome shotgun (WGS) entry which is preliminary data.</text>
</comment>
<keyword evidence="5" id="KW-0812">Transmembrane</keyword>
<keyword evidence="5" id="KW-1133">Transmembrane helix</keyword>
<dbReference type="EC" id="2.5.1.16" evidence="7"/>
<feature type="transmembrane region" description="Helical" evidence="5">
    <location>
        <begin position="167"/>
        <end position="187"/>
    </location>
</feature>
<accession>A0ABN7YKS2</accession>
<dbReference type="GO" id="GO:0004766">
    <property type="term" value="F:spermidine synthase activity"/>
    <property type="evidence" value="ECO:0007669"/>
    <property type="project" value="UniProtKB-EC"/>
</dbReference>
<evidence type="ECO:0000313" key="8">
    <source>
        <dbReference type="Proteomes" id="UP000706525"/>
    </source>
</evidence>
<organism evidence="7 8">
    <name type="scientific">Cupriavidus pampae</name>
    <dbReference type="NCBI Taxonomy" id="659251"/>
    <lineage>
        <taxon>Bacteria</taxon>
        <taxon>Pseudomonadati</taxon>
        <taxon>Pseudomonadota</taxon>
        <taxon>Betaproteobacteria</taxon>
        <taxon>Burkholderiales</taxon>
        <taxon>Burkholderiaceae</taxon>
        <taxon>Cupriavidus</taxon>
    </lineage>
</organism>
<feature type="transmembrane region" description="Helical" evidence="5">
    <location>
        <begin position="453"/>
        <end position="471"/>
    </location>
</feature>
<dbReference type="InterPro" id="IPR036259">
    <property type="entry name" value="MFS_trans_sf"/>
</dbReference>
<evidence type="ECO:0000313" key="7">
    <source>
        <dbReference type="EMBL" id="CAG9172735.1"/>
    </source>
</evidence>
<dbReference type="SUPFAM" id="SSF53335">
    <property type="entry name" value="S-adenosyl-L-methionine-dependent methyltransferases"/>
    <property type="match status" value="1"/>
</dbReference>